<reference evidence="1" key="1">
    <citation type="submission" date="2022-07" db="EMBL/GenBank/DDBJ databases">
        <title>Phylogenomic reconstructions and comparative analyses of Kickxellomycotina fungi.</title>
        <authorList>
            <person name="Reynolds N.K."/>
            <person name="Stajich J.E."/>
            <person name="Barry K."/>
            <person name="Grigoriev I.V."/>
            <person name="Crous P."/>
            <person name="Smith M.E."/>
        </authorList>
    </citation>
    <scope>NUCLEOTIDE SEQUENCE</scope>
    <source>
        <strain evidence="1">Benny 63K</strain>
    </source>
</reference>
<protein>
    <submittedName>
        <fullName evidence="1">Uncharacterized protein</fullName>
    </submittedName>
</protein>
<organism evidence="1 2">
    <name type="scientific">Kickxella alabastrina</name>
    <dbReference type="NCBI Taxonomy" id="61397"/>
    <lineage>
        <taxon>Eukaryota</taxon>
        <taxon>Fungi</taxon>
        <taxon>Fungi incertae sedis</taxon>
        <taxon>Zoopagomycota</taxon>
        <taxon>Kickxellomycotina</taxon>
        <taxon>Kickxellomycetes</taxon>
        <taxon>Kickxellales</taxon>
        <taxon>Kickxellaceae</taxon>
        <taxon>Kickxella</taxon>
    </lineage>
</organism>
<name>A0ACC1IUQ0_9FUNG</name>
<accession>A0ACC1IUQ0</accession>
<evidence type="ECO:0000313" key="1">
    <source>
        <dbReference type="EMBL" id="KAJ1901279.1"/>
    </source>
</evidence>
<gene>
    <name evidence="1" type="ORF">LPJ66_000896</name>
</gene>
<dbReference type="EMBL" id="JANBPG010000035">
    <property type="protein sequence ID" value="KAJ1901279.1"/>
    <property type="molecule type" value="Genomic_DNA"/>
</dbReference>
<keyword evidence="2" id="KW-1185">Reference proteome</keyword>
<comment type="caution">
    <text evidence="1">The sequence shown here is derived from an EMBL/GenBank/DDBJ whole genome shotgun (WGS) entry which is preliminary data.</text>
</comment>
<sequence>MTSADTAKAMPPHERQTSNLFDFPAPPDQPPVLVLHLVQTPDSQYPSRRLSAVEASPPGSPSPTDTVNSKSPFDMSSGLSMSKFKRFSKSTTSLPMMAGYHGHSIADNIHLGEYPLPLYGGNPYCSKLGLPPPPLLKLRAVKSQYNLKSTEECGLLSDSIFSMVSKAEPMADVTDLLTSIEYQSFESDIGNSSGTITLVSHTHGSSTGSNVSQDCHTRGPADPDTMPTFSGGRSVQVQLLTPVPRKQKSMAQLEAQSKNRNSMFVSGALLPPVAMSSNDELSQQFSWYQKDPVDVQLDKRVRRASRYLYDVPSGSSGGGVHNTLSKAFQWPQRIGRSSFKSSDRPNNTVVDHHKIYDIYEESIWHTTSTSHVGSALGNAAPTDTASIGKGEGRLNGLGTFASTHLRSLRSVASSSGLLPWRLMKSGKPQTGKAPRSKNVDWECSSLFSSSVYSDSDSSIALSAVHRDLRSDKKPTRKPSMIQMFVKKAGLGGLLSRSASFSKVNSRSATALRGTHDGFDAGPVMGPLGKSVRHKHSFRFATAMRQASNLLKGSLRVVEKKRAPIPEDKSDIVSAYPADSVHGRDLDMYLSRSAYQSPEIYTPINSATVCNEEDEGNDESEFEGSADDRRSSKYAPPKRPSYLGLHRKATAAEGKSEGKNGGASSDRKAKQQSYSGNGDDTIIQQQSSHPAPASASAGGAAARLRPTQFNSPFTTLPYGAYAQLNQLRGRADGPA</sequence>
<evidence type="ECO:0000313" key="2">
    <source>
        <dbReference type="Proteomes" id="UP001150581"/>
    </source>
</evidence>
<dbReference type="Proteomes" id="UP001150581">
    <property type="component" value="Unassembled WGS sequence"/>
</dbReference>
<proteinExistence type="predicted"/>